<comment type="cofactor">
    <cofactor evidence="2">
        <name>K(+)</name>
        <dbReference type="ChEBI" id="CHEBI:29103"/>
    </cofactor>
</comment>
<dbReference type="InterPro" id="IPR004619">
    <property type="entry name" value="Type_III_PanK"/>
</dbReference>
<dbReference type="GO" id="GO:0005524">
    <property type="term" value="F:ATP binding"/>
    <property type="evidence" value="ECO:0007669"/>
    <property type="project" value="UniProtKB-KW"/>
</dbReference>
<dbReference type="UniPathway" id="UPA00241">
    <property type="reaction ID" value="UER00352"/>
</dbReference>
<comment type="catalytic activity">
    <reaction evidence="1">
        <text>(R)-pantothenate + ATP = (R)-4'-phosphopantothenate + ADP + H(+)</text>
        <dbReference type="Rhea" id="RHEA:16373"/>
        <dbReference type="ChEBI" id="CHEBI:10986"/>
        <dbReference type="ChEBI" id="CHEBI:15378"/>
        <dbReference type="ChEBI" id="CHEBI:29032"/>
        <dbReference type="ChEBI" id="CHEBI:30616"/>
        <dbReference type="ChEBI" id="CHEBI:456216"/>
        <dbReference type="EC" id="2.7.1.33"/>
    </reaction>
</comment>
<dbReference type="RefSeq" id="WP_009056319.1">
    <property type="nucleotide sequence ID" value="NZ_AJYA01000039.1"/>
</dbReference>
<proteinExistence type="inferred from homology"/>
<evidence type="ECO:0000256" key="5">
    <source>
        <dbReference type="ARBA" id="ARBA00005225"/>
    </source>
</evidence>
<evidence type="ECO:0000256" key="4">
    <source>
        <dbReference type="ARBA" id="ARBA00004496"/>
    </source>
</evidence>
<dbReference type="GO" id="GO:0015937">
    <property type="term" value="P:coenzyme A biosynthetic process"/>
    <property type="evidence" value="ECO:0007669"/>
    <property type="project" value="UniProtKB-UniPathway"/>
</dbReference>
<keyword evidence="9 17" id="KW-0808">Transferase</keyword>
<evidence type="ECO:0000256" key="11">
    <source>
        <dbReference type="ARBA" id="ARBA00022777"/>
    </source>
</evidence>
<sequence length="136" mass="15240">MPEGPLLVADMGSCVTYDILTAEDVFPGGVIAPGFRMRGRAMHAFTARLPEVAIARFDPVPLIGNDTISCMRSSLYYGIEFELLGYYERLKAEYPGLRVIISGGDAHYFERLVKDHIFVVPNLVLYGLNRILKYHV</sequence>
<dbReference type="PANTHER" id="PTHR34265:SF1">
    <property type="entry name" value="TYPE III PANTOTHENATE KINASE"/>
    <property type="match status" value="1"/>
</dbReference>
<dbReference type="EMBL" id="AJYA01000039">
    <property type="protein sequence ID" value="EIM74766.1"/>
    <property type="molecule type" value="Genomic_DNA"/>
</dbReference>
<keyword evidence="11 17" id="KW-0418">Kinase</keyword>
<evidence type="ECO:0000256" key="8">
    <source>
        <dbReference type="ARBA" id="ARBA00022490"/>
    </source>
</evidence>
<keyword evidence="10" id="KW-0547">Nucleotide-binding</keyword>
<evidence type="ECO:0000256" key="6">
    <source>
        <dbReference type="ARBA" id="ARBA00011738"/>
    </source>
</evidence>
<comment type="subunit">
    <text evidence="6">Homodimer.</text>
</comment>
<comment type="pathway">
    <text evidence="5">Cofactor biosynthesis; coenzyme A biosynthesis; CoA from (R)-pantothenate: step 1/5.</text>
</comment>
<evidence type="ECO:0000256" key="9">
    <source>
        <dbReference type="ARBA" id="ARBA00022679"/>
    </source>
</evidence>
<evidence type="ECO:0000256" key="10">
    <source>
        <dbReference type="ARBA" id="ARBA00022741"/>
    </source>
</evidence>
<comment type="similarity">
    <text evidence="15">Belongs to the type III pantothenate kinase family.</text>
</comment>
<evidence type="ECO:0000313" key="18">
    <source>
        <dbReference type="Proteomes" id="UP000005551"/>
    </source>
</evidence>
<keyword evidence="13" id="KW-0630">Potassium</keyword>
<dbReference type="Gene3D" id="3.30.420.40">
    <property type="match status" value="1"/>
</dbReference>
<comment type="subcellular location">
    <subcellularLocation>
        <location evidence="4">Cytoplasm</location>
    </subcellularLocation>
</comment>
<dbReference type="Proteomes" id="UP000005551">
    <property type="component" value="Unassembled WGS sequence"/>
</dbReference>
<keyword evidence="12" id="KW-0067">ATP-binding</keyword>
<evidence type="ECO:0000313" key="17">
    <source>
        <dbReference type="EMBL" id="EIM74766.1"/>
    </source>
</evidence>
<gene>
    <name evidence="17" type="ORF">A3SI_15071</name>
</gene>
<dbReference type="GO" id="GO:0005737">
    <property type="term" value="C:cytoplasm"/>
    <property type="evidence" value="ECO:0007669"/>
    <property type="project" value="UniProtKB-SubCell"/>
</dbReference>
<dbReference type="EC" id="2.7.1.33" evidence="7"/>
<dbReference type="GO" id="GO:0004594">
    <property type="term" value="F:pantothenate kinase activity"/>
    <property type="evidence" value="ECO:0007669"/>
    <property type="project" value="UniProtKB-EC"/>
</dbReference>
<dbReference type="Pfam" id="PF03309">
    <property type="entry name" value="Pan_kinase"/>
    <property type="match status" value="1"/>
</dbReference>
<evidence type="ECO:0000256" key="12">
    <source>
        <dbReference type="ARBA" id="ARBA00022840"/>
    </source>
</evidence>
<evidence type="ECO:0000256" key="15">
    <source>
        <dbReference type="ARBA" id="ARBA00038036"/>
    </source>
</evidence>
<dbReference type="STRING" id="1189621.A3SI_15071"/>
<keyword evidence="8" id="KW-0963">Cytoplasm</keyword>
<organism evidence="17 18">
    <name type="scientific">Nitritalea halalkaliphila LW7</name>
    <dbReference type="NCBI Taxonomy" id="1189621"/>
    <lineage>
        <taxon>Bacteria</taxon>
        <taxon>Pseudomonadati</taxon>
        <taxon>Bacteroidota</taxon>
        <taxon>Cytophagia</taxon>
        <taxon>Cytophagales</taxon>
        <taxon>Cyclobacteriaceae</taxon>
        <taxon>Nitritalea</taxon>
    </lineage>
</organism>
<evidence type="ECO:0000256" key="7">
    <source>
        <dbReference type="ARBA" id="ARBA00012102"/>
    </source>
</evidence>
<evidence type="ECO:0000256" key="1">
    <source>
        <dbReference type="ARBA" id="ARBA00001206"/>
    </source>
</evidence>
<dbReference type="CDD" id="cd24015">
    <property type="entry name" value="ASKHA_NBD_PanK-III"/>
    <property type="match status" value="1"/>
</dbReference>
<evidence type="ECO:0000256" key="14">
    <source>
        <dbReference type="ARBA" id="ARBA00022993"/>
    </source>
</evidence>
<dbReference type="InterPro" id="IPR043129">
    <property type="entry name" value="ATPase_NBD"/>
</dbReference>
<keyword evidence="14" id="KW-0173">Coenzyme A biosynthesis</keyword>
<evidence type="ECO:0000256" key="16">
    <source>
        <dbReference type="ARBA" id="ARBA00040883"/>
    </source>
</evidence>
<dbReference type="SUPFAM" id="SSF53067">
    <property type="entry name" value="Actin-like ATPase domain"/>
    <property type="match status" value="1"/>
</dbReference>
<reference evidence="17 18" key="1">
    <citation type="submission" date="2012-05" db="EMBL/GenBank/DDBJ databases">
        <title>Genome sequence of Nitritalea halalkaliphila LW7.</title>
        <authorList>
            <person name="Jangir P.K."/>
            <person name="Singh A."/>
            <person name="Shivaji S."/>
            <person name="Sharma R."/>
        </authorList>
    </citation>
    <scope>NUCLEOTIDE SEQUENCE [LARGE SCALE GENOMIC DNA]</scope>
    <source>
        <strain evidence="17 18">LW7</strain>
    </source>
</reference>
<evidence type="ECO:0000256" key="3">
    <source>
        <dbReference type="ARBA" id="ARBA00001972"/>
    </source>
</evidence>
<dbReference type="PANTHER" id="PTHR34265">
    <property type="entry name" value="TYPE III PANTOTHENATE KINASE"/>
    <property type="match status" value="1"/>
</dbReference>
<evidence type="ECO:0000256" key="13">
    <source>
        <dbReference type="ARBA" id="ARBA00022958"/>
    </source>
</evidence>
<dbReference type="AlphaFoldDB" id="I5BYW4"/>
<protein>
    <recommendedName>
        <fullName evidence="16">Type III pantothenate kinase</fullName>
        <ecNumber evidence="7">2.7.1.33</ecNumber>
    </recommendedName>
</protein>
<keyword evidence="18" id="KW-1185">Reference proteome</keyword>
<dbReference type="NCBIfam" id="TIGR00671">
    <property type="entry name" value="baf"/>
    <property type="match status" value="1"/>
</dbReference>
<accession>I5BYW4</accession>
<comment type="cofactor">
    <cofactor evidence="3">
        <name>NH4(+)</name>
        <dbReference type="ChEBI" id="CHEBI:28938"/>
    </cofactor>
</comment>
<evidence type="ECO:0000256" key="2">
    <source>
        <dbReference type="ARBA" id="ARBA00001958"/>
    </source>
</evidence>
<comment type="caution">
    <text evidence="17">The sequence shown here is derived from an EMBL/GenBank/DDBJ whole genome shotgun (WGS) entry which is preliminary data.</text>
</comment>
<name>I5BYW4_9BACT</name>